<gene>
    <name evidence="14" type="ORF">chiPu_0011922</name>
</gene>
<evidence type="ECO:0000256" key="2">
    <source>
        <dbReference type="ARBA" id="ARBA00004123"/>
    </source>
</evidence>
<evidence type="ECO:0000313" key="14">
    <source>
        <dbReference type="EMBL" id="GCC33453.1"/>
    </source>
</evidence>
<evidence type="ECO:0000256" key="11">
    <source>
        <dbReference type="ARBA" id="ARBA00023273"/>
    </source>
</evidence>
<evidence type="ECO:0000256" key="10">
    <source>
        <dbReference type="ARBA" id="ARBA00023242"/>
    </source>
</evidence>
<accession>A0A401SSW4</accession>
<dbReference type="GO" id="GO:0005813">
    <property type="term" value="C:centrosome"/>
    <property type="evidence" value="ECO:0007669"/>
    <property type="project" value="UniProtKB-SubCell"/>
</dbReference>
<dbReference type="InterPro" id="IPR038849">
    <property type="entry name" value="ARL2BP"/>
</dbReference>
<dbReference type="EMBL" id="BEZZ01000517">
    <property type="protein sequence ID" value="GCC33453.1"/>
    <property type="molecule type" value="Genomic_DNA"/>
</dbReference>
<protein>
    <recommendedName>
        <fullName evidence="5 12">ADP-ribosylation factor-like protein 2-binding protein</fullName>
        <shortName evidence="12">ARF-like 2-binding protein</shortName>
    </recommendedName>
</protein>
<keyword evidence="7 12" id="KW-0969">Cilium</keyword>
<dbReference type="Pfam" id="PF11527">
    <property type="entry name" value="ARL2_Bind_BART"/>
    <property type="match status" value="1"/>
</dbReference>
<evidence type="ECO:0000256" key="6">
    <source>
        <dbReference type="ARBA" id="ARBA00022490"/>
    </source>
</evidence>
<sequence length="227" mass="26684">MDRNLGPGVNYPEVAGNLRRRRCLQRGTVLRWDHFRYRGERRRPPTMAWRSPVLFGTGDRMVEMEDSEDDNLATSGSSAIDAEFDTVIGHIEDIIMDEEFQQLQRNFMDKYYLEFENTEENKLIYTSIFQEYIDLLEKYIEQQLIERRPAFNMTTFITSLQQHKDEISGDIFDMLLTFTDFLAFKEMFLDYRMEKEGRGLDFSGDLVVTSLSKSSPMPQSSPTMQPF</sequence>
<keyword evidence="8 12" id="KW-0496">Mitochondrion</keyword>
<keyword evidence="10 12" id="KW-0539">Nucleus</keyword>
<comment type="caution">
    <text evidence="14">The sequence shown here is derived from an EMBL/GenBank/DDBJ whole genome shotgun (WGS) entry which is preliminary data.</text>
</comment>
<dbReference type="InterPro" id="IPR042541">
    <property type="entry name" value="BART_sf"/>
</dbReference>
<feature type="domain" description="BART" evidence="13">
    <location>
        <begin position="83"/>
        <end position="197"/>
    </location>
</feature>
<dbReference type="OrthoDB" id="302784at2759"/>
<comment type="similarity">
    <text evidence="4 12">Belongs to the ARL2BP family.</text>
</comment>
<organism evidence="14 15">
    <name type="scientific">Chiloscyllium punctatum</name>
    <name type="common">Brownbanded bambooshark</name>
    <name type="synonym">Hemiscyllium punctatum</name>
    <dbReference type="NCBI Taxonomy" id="137246"/>
    <lineage>
        <taxon>Eukaryota</taxon>
        <taxon>Metazoa</taxon>
        <taxon>Chordata</taxon>
        <taxon>Craniata</taxon>
        <taxon>Vertebrata</taxon>
        <taxon>Chondrichthyes</taxon>
        <taxon>Elasmobranchii</taxon>
        <taxon>Galeomorphii</taxon>
        <taxon>Galeoidea</taxon>
        <taxon>Orectolobiformes</taxon>
        <taxon>Hemiscylliidae</taxon>
        <taxon>Chiloscyllium</taxon>
    </lineage>
</organism>
<keyword evidence="6 12" id="KW-0963">Cytoplasm</keyword>
<dbReference type="PANTHER" id="PTHR15487">
    <property type="entry name" value="ADP-RIBOSYLATION FACTOR-LIKE PROTEIN 2-BINDING PROTEIN"/>
    <property type="match status" value="1"/>
</dbReference>
<evidence type="ECO:0000256" key="8">
    <source>
        <dbReference type="ARBA" id="ARBA00023128"/>
    </source>
</evidence>
<dbReference type="PANTHER" id="PTHR15487:SF4">
    <property type="entry name" value="ADP-RIBOSYLATION FACTOR-LIKE PROTEIN 2-BINDING PROTEIN"/>
    <property type="match status" value="1"/>
</dbReference>
<dbReference type="GO" id="GO:0051457">
    <property type="term" value="P:maintenance of protein location in nucleus"/>
    <property type="evidence" value="ECO:0007669"/>
    <property type="project" value="TreeGrafter"/>
</dbReference>
<keyword evidence="9 12" id="KW-0206">Cytoskeleton</keyword>
<reference evidence="14 15" key="1">
    <citation type="journal article" date="2018" name="Nat. Ecol. Evol.">
        <title>Shark genomes provide insights into elasmobranch evolution and the origin of vertebrates.</title>
        <authorList>
            <person name="Hara Y"/>
            <person name="Yamaguchi K"/>
            <person name="Onimaru K"/>
            <person name="Kadota M"/>
            <person name="Koyanagi M"/>
            <person name="Keeley SD"/>
            <person name="Tatsumi K"/>
            <person name="Tanaka K"/>
            <person name="Motone F"/>
            <person name="Kageyama Y"/>
            <person name="Nozu R"/>
            <person name="Adachi N"/>
            <person name="Nishimura O"/>
            <person name="Nakagawa R"/>
            <person name="Tanegashima C"/>
            <person name="Kiyatake I"/>
            <person name="Matsumoto R"/>
            <person name="Murakumo K"/>
            <person name="Nishida K"/>
            <person name="Terakita A"/>
            <person name="Kuratani S"/>
            <person name="Sato K"/>
            <person name="Hyodo S Kuraku.S."/>
        </authorList>
    </citation>
    <scope>NUCLEOTIDE SEQUENCE [LARGE SCALE GENOMIC DNA]</scope>
</reference>
<evidence type="ECO:0000259" key="13">
    <source>
        <dbReference type="Pfam" id="PF11527"/>
    </source>
</evidence>
<proteinExistence type="inferred from homology"/>
<comment type="function">
    <text evidence="12">Plays a role as an effector of the ADP-ribosylation factor-like protein 2, ARL2.</text>
</comment>
<evidence type="ECO:0000256" key="12">
    <source>
        <dbReference type="RuleBase" id="RU367099"/>
    </source>
</evidence>
<name>A0A401SSW4_CHIPU</name>
<evidence type="ECO:0000313" key="15">
    <source>
        <dbReference type="Proteomes" id="UP000287033"/>
    </source>
</evidence>
<dbReference type="GO" id="GO:0005758">
    <property type="term" value="C:mitochondrial intermembrane space"/>
    <property type="evidence" value="ECO:0007669"/>
    <property type="project" value="UniProtKB-SubCell"/>
</dbReference>
<dbReference type="InterPro" id="IPR023379">
    <property type="entry name" value="BART_dom"/>
</dbReference>
<dbReference type="AlphaFoldDB" id="A0A401SSW4"/>
<evidence type="ECO:0000256" key="1">
    <source>
        <dbReference type="ARBA" id="ARBA00004120"/>
    </source>
</evidence>
<comment type="subcellular location">
    <subcellularLocation>
        <location evidence="1 12">Cytoplasm</location>
        <location evidence="1 12">Cytoskeleton</location>
        <location evidence="1 12">Cilium basal body</location>
    </subcellularLocation>
    <subcellularLocation>
        <location evidence="3 12">Cytoplasm</location>
        <location evidence="3 12">Cytoskeleton</location>
        <location evidence="3 12">Microtubule organizing center</location>
        <location evidence="3 12">Centrosome</location>
    </subcellularLocation>
    <subcellularLocation>
        <location evidence="12">Cytoplasm</location>
    </subcellularLocation>
    <subcellularLocation>
        <location evidence="2 12">Nucleus</location>
    </subcellularLocation>
    <subcellularLocation>
        <location evidence="12">Mitochondrion intermembrane space</location>
    </subcellularLocation>
</comment>
<dbReference type="Proteomes" id="UP000287033">
    <property type="component" value="Unassembled WGS sequence"/>
</dbReference>
<evidence type="ECO:0000256" key="4">
    <source>
        <dbReference type="ARBA" id="ARBA00009880"/>
    </source>
</evidence>
<dbReference type="GO" id="GO:0005929">
    <property type="term" value="C:cilium"/>
    <property type="evidence" value="ECO:0007669"/>
    <property type="project" value="UniProtKB-UniRule"/>
</dbReference>
<dbReference type="STRING" id="137246.A0A401SSW4"/>
<keyword evidence="11 12" id="KW-0966">Cell projection</keyword>
<evidence type="ECO:0000256" key="5">
    <source>
        <dbReference type="ARBA" id="ARBA00014849"/>
    </source>
</evidence>
<evidence type="ECO:0000256" key="3">
    <source>
        <dbReference type="ARBA" id="ARBA00004300"/>
    </source>
</evidence>
<dbReference type="OMA" id="HLFICIK"/>
<evidence type="ECO:0000256" key="7">
    <source>
        <dbReference type="ARBA" id="ARBA00023069"/>
    </source>
</evidence>
<dbReference type="Gene3D" id="1.20.1520.10">
    <property type="entry name" value="ADP-ribosylation factor-like 2-binding protein, domain"/>
    <property type="match status" value="1"/>
</dbReference>
<evidence type="ECO:0000256" key="9">
    <source>
        <dbReference type="ARBA" id="ARBA00023212"/>
    </source>
</evidence>
<keyword evidence="15" id="KW-1185">Reference proteome</keyword>
<dbReference type="GO" id="GO:0005634">
    <property type="term" value="C:nucleus"/>
    <property type="evidence" value="ECO:0007669"/>
    <property type="project" value="UniProtKB-SubCell"/>
</dbReference>